<dbReference type="InterPro" id="IPR002110">
    <property type="entry name" value="Ankyrin_rpt"/>
</dbReference>
<feature type="domain" description="Nephrocystin 3-like N-terminal" evidence="3">
    <location>
        <begin position="357"/>
        <end position="452"/>
    </location>
</feature>
<name>A0AAE1IEF5_9HYPO</name>
<dbReference type="PANTHER" id="PTHR10039">
    <property type="entry name" value="AMELOGENIN"/>
    <property type="match status" value="1"/>
</dbReference>
<dbReference type="InterPro" id="IPR056884">
    <property type="entry name" value="NPHP3-like_N"/>
</dbReference>
<evidence type="ECO:0000259" key="3">
    <source>
        <dbReference type="Pfam" id="PF24883"/>
    </source>
</evidence>
<keyword evidence="1" id="KW-0677">Repeat</keyword>
<dbReference type="PANTHER" id="PTHR10039:SF16">
    <property type="entry name" value="GPI INOSITOL-DEACYLASE"/>
    <property type="match status" value="1"/>
</dbReference>
<dbReference type="Pfam" id="PF24883">
    <property type="entry name" value="NPHP3_N"/>
    <property type="match status" value="1"/>
</dbReference>
<dbReference type="GeneID" id="87919825"/>
<dbReference type="InterPro" id="IPR036770">
    <property type="entry name" value="Ankyrin_rpt-contain_sf"/>
</dbReference>
<protein>
    <recommendedName>
        <fullName evidence="3">Nephrocystin 3-like N-terminal domain-containing protein</fullName>
    </recommendedName>
</protein>
<gene>
    <name evidence="4" type="ORF">Triagg1_5409</name>
</gene>
<evidence type="ECO:0000256" key="2">
    <source>
        <dbReference type="SAM" id="MobiDB-lite"/>
    </source>
</evidence>
<keyword evidence="5" id="KW-1185">Reference proteome</keyword>
<dbReference type="Pfam" id="PF12796">
    <property type="entry name" value="Ank_2"/>
    <property type="match status" value="1"/>
</dbReference>
<accession>A0AAE1IEF5</accession>
<organism evidence="4 5">
    <name type="scientific">Trichoderma aggressivum f. europaeum</name>
    <dbReference type="NCBI Taxonomy" id="173218"/>
    <lineage>
        <taxon>Eukaryota</taxon>
        <taxon>Fungi</taxon>
        <taxon>Dikarya</taxon>
        <taxon>Ascomycota</taxon>
        <taxon>Pezizomycotina</taxon>
        <taxon>Sordariomycetes</taxon>
        <taxon>Hypocreomycetidae</taxon>
        <taxon>Hypocreales</taxon>
        <taxon>Hypocreaceae</taxon>
        <taxon>Trichoderma</taxon>
    </lineage>
</organism>
<proteinExistence type="predicted"/>
<dbReference type="Proteomes" id="UP001273209">
    <property type="component" value="Unassembled WGS sequence"/>
</dbReference>
<comment type="caution">
    <text evidence="4">The sequence shown here is derived from an EMBL/GenBank/DDBJ whole genome shotgun (WGS) entry which is preliminary data.</text>
</comment>
<dbReference type="SMART" id="SM00248">
    <property type="entry name" value="ANK"/>
    <property type="match status" value="4"/>
</dbReference>
<evidence type="ECO:0000313" key="5">
    <source>
        <dbReference type="Proteomes" id="UP001273209"/>
    </source>
</evidence>
<evidence type="ECO:0000313" key="4">
    <source>
        <dbReference type="EMBL" id="KAK4073129.1"/>
    </source>
</evidence>
<feature type="region of interest" description="Disordered" evidence="2">
    <location>
        <begin position="1"/>
        <end position="26"/>
    </location>
</feature>
<reference evidence="4" key="1">
    <citation type="submission" date="2023-11" db="EMBL/GenBank/DDBJ databases">
        <title>The genome sequences of three competitors of mushroom-forming fungi.</title>
        <authorList>
            <person name="Beijen E."/>
            <person name="Ohm R.A."/>
        </authorList>
    </citation>
    <scope>NUCLEOTIDE SEQUENCE</scope>
    <source>
        <strain evidence="4">CBS 100526</strain>
    </source>
</reference>
<evidence type="ECO:0000256" key="1">
    <source>
        <dbReference type="ARBA" id="ARBA00022737"/>
    </source>
</evidence>
<dbReference type="Gene3D" id="1.25.40.20">
    <property type="entry name" value="Ankyrin repeat-containing domain"/>
    <property type="match status" value="1"/>
</dbReference>
<dbReference type="AlphaFoldDB" id="A0AAE1IEF5"/>
<sequence length="1105" mass="124753">MVTHVGDTAITSQITPPPAIEISGSPVTGEQPVALTLWDEAFRKVNNETQGWIRSQGLDSPEQAKSDDLINMIKQKSKSLLEEKNMPFKIEIGNQKIVFREYIADIITFLSVAGDFVISFSPTQARAPWAAAKAVLSIPVTHIEQIATLAGIVELFTRIVHRGQVYEHLYTATTTHKDALSNLRDALRDLYTTAIELLSRSAVLVKGGLTTQTLNAILRPNKASGLISELWMKEQKVLLEAQVCEASRSAQAGETMDGRIEALFTSLGELSTPLTRIDKGVDNVLEVVEQDRLERLMDFISSEKFGKDHITIKETRIEGTGDWLINHERFRDWQASVLVKHTLPPGRSGPLMLDPLVVLRSFVRQLSYKASHYDRIQTSVIQKCELAKREGRDLGYKECKKLITASLNLYSKTTFILDALDESEISMYNLAEIFIELMEQATKPVKVFISSRPDRQYLKVFEDKCIITVSSDNQKGDIEKYLDETLCSQSIFNRCKAEIQEIIKETFRSRNDGMFRWVYLQVKSLLKCISDDAVKAWARTIPHDLMAAYDQLWENIREQHTEDDVALAERAVQWVLCAFEPLKSDILLEAVRYSLEGDALVRKEKQSEEEILLLCQDLLTIDAERGIWTLPHASVAEYFESRNLTPGKCDVFASITSLSFLMGSEFHSSHIERNGNHFDTFEGYISHTWPRHVQRYDAWLGSTEGAEPDQKLVTTLKHFLGSVEESGDHYRTWLKEIHAPYYLELTPESMTLFVMCRFGFYHVLRDWWEDGRIDEEMALRKCASYPGYDSLALAARGRCLPICRYLVGVIGLNNPLAQGHCRAMEQAIEGSNQDVVSFLIEEANADVNVCYCDETAAQFAARLWRTDMLQWLMDQGWIDINREGGKRYGNVLIAAATSDHVKSIEILLKAGADVNAAVECGDYGSALVAAATTSRCFEYLEKIQLLLGHGADPNHPMKGGKYVSALEAVVASAFEWYFEDNLAENIQSLALLLEAGADPAAINNRGEHGSALATAAFYGFKDFLKMMIGVTGRERAIECLGQSRCPKKLYFSDKRHMESWRQARSDTIAYLTSQVGVDNEILYRIGLRDIEPEKDWEQFVVIRIH</sequence>
<dbReference type="SUPFAM" id="SSF48403">
    <property type="entry name" value="Ankyrin repeat"/>
    <property type="match status" value="1"/>
</dbReference>
<dbReference type="RefSeq" id="XP_062755530.1">
    <property type="nucleotide sequence ID" value="XM_062899921.1"/>
</dbReference>
<dbReference type="EMBL" id="JAWRVG010000019">
    <property type="protein sequence ID" value="KAK4073129.1"/>
    <property type="molecule type" value="Genomic_DNA"/>
</dbReference>